<comment type="caution">
    <text evidence="1">The sequence shown here is derived from an EMBL/GenBank/DDBJ whole genome shotgun (WGS) entry which is preliminary data.</text>
</comment>
<name>A0ABC9HJB6_FASHE</name>
<reference evidence="1 2" key="1">
    <citation type="submission" date="2024-08" db="EMBL/GenBank/DDBJ databases">
        <authorList>
            <person name="Paterson S."/>
        </authorList>
    </citation>
    <scope>NUCLEOTIDE SEQUENCE [LARGE SCALE GENOMIC DNA]</scope>
</reference>
<evidence type="ECO:0000313" key="1">
    <source>
        <dbReference type="EMBL" id="CAM0512719.1"/>
    </source>
</evidence>
<proteinExistence type="predicted"/>
<accession>A0ABC9HJB6</accession>
<dbReference type="Proteomes" id="UP001189180">
    <property type="component" value="Unassembled WGS sequence"/>
</dbReference>
<dbReference type="AlphaFoldDB" id="A0ABC9HJB6"/>
<gene>
    <name evidence="1" type="ORF">FHB240107_LOCUS11954</name>
</gene>
<protein>
    <submittedName>
        <fullName evidence="1">Uncharacterized protein</fullName>
    </submittedName>
</protein>
<dbReference type="EMBL" id="CANUEZ050000238">
    <property type="protein sequence ID" value="CAM0512719.1"/>
    <property type="molecule type" value="Genomic_DNA"/>
</dbReference>
<keyword evidence="2" id="KW-1185">Reference proteome</keyword>
<organism evidence="1 2">
    <name type="scientific">Fasciola hepatica</name>
    <name type="common">Liver fluke</name>
    <dbReference type="NCBI Taxonomy" id="6192"/>
    <lineage>
        <taxon>Eukaryota</taxon>
        <taxon>Metazoa</taxon>
        <taxon>Spiralia</taxon>
        <taxon>Lophotrochozoa</taxon>
        <taxon>Platyhelminthes</taxon>
        <taxon>Trematoda</taxon>
        <taxon>Digenea</taxon>
        <taxon>Plagiorchiida</taxon>
        <taxon>Echinostomata</taxon>
        <taxon>Echinostomatoidea</taxon>
        <taxon>Fasciolidae</taxon>
        <taxon>Fasciola</taxon>
    </lineage>
</organism>
<evidence type="ECO:0000313" key="2">
    <source>
        <dbReference type="Proteomes" id="UP001189180"/>
    </source>
</evidence>
<sequence length="84" mass="10091">MLERSEVEFLLNTIQIRQLASGHNRFYPPEGFRTIDVDERWRELTSVERTLYLAHLTELTKQANLKYAGRWNTFHFGHRWTARA</sequence>
<dbReference type="Gene3D" id="1.20.58.60">
    <property type="match status" value="1"/>
</dbReference>